<organism evidence="1">
    <name type="scientific">Albugo laibachii Nc14</name>
    <dbReference type="NCBI Taxonomy" id="890382"/>
    <lineage>
        <taxon>Eukaryota</taxon>
        <taxon>Sar</taxon>
        <taxon>Stramenopiles</taxon>
        <taxon>Oomycota</taxon>
        <taxon>Peronosporomycetes</taxon>
        <taxon>Albuginales</taxon>
        <taxon>Albuginaceae</taxon>
        <taxon>Albugo</taxon>
    </lineage>
</organism>
<accession>F0WN68</accession>
<dbReference type="AlphaFoldDB" id="F0WN68"/>
<reference evidence="1" key="2">
    <citation type="submission" date="2011-02" db="EMBL/GenBank/DDBJ databases">
        <authorList>
            <person name="MacLean D."/>
        </authorList>
    </citation>
    <scope>NUCLEOTIDE SEQUENCE</scope>
</reference>
<name>F0WN68_9STRA</name>
<reference evidence="1" key="1">
    <citation type="journal article" date="2011" name="PLoS Biol.">
        <title>Gene gain and loss during evolution of obligate parasitism in the white rust pathogen of Arabidopsis thaliana.</title>
        <authorList>
            <person name="Kemen E."/>
            <person name="Gardiner A."/>
            <person name="Schultz-Larsen T."/>
            <person name="Kemen A.C."/>
            <person name="Balmuth A.L."/>
            <person name="Robert-Seilaniantz A."/>
            <person name="Bailey K."/>
            <person name="Holub E."/>
            <person name="Studholme D.J."/>
            <person name="Maclean D."/>
            <person name="Jones J.D."/>
        </authorList>
    </citation>
    <scope>NUCLEOTIDE SEQUENCE</scope>
</reference>
<proteinExistence type="predicted"/>
<dbReference type="HOGENOM" id="CLU_164361_0_0_1"/>
<sequence>MQLILNQVLSPSLGNISPVIAMTGIPTISPVAQIVACETPCVVTSMAAAMRTKQYAISRTQVSLVDLHKNLAALNRKRREQERASVQSKPGVFSGTIFA</sequence>
<gene>
    <name evidence="1" type="primary">AlNc14C167G7901</name>
    <name evidence="1" type="ORF">ALNC14_089000</name>
</gene>
<evidence type="ECO:0000313" key="1">
    <source>
        <dbReference type="EMBL" id="CCA22757.1"/>
    </source>
</evidence>
<dbReference type="EMBL" id="FR824212">
    <property type="protein sequence ID" value="CCA22757.1"/>
    <property type="molecule type" value="Genomic_DNA"/>
</dbReference>
<protein>
    <submittedName>
        <fullName evidence="1">AlNc14C167G7901 protein</fullName>
    </submittedName>
</protein>